<protein>
    <recommendedName>
        <fullName evidence="3">Bacterial Ig-like domain-containing protein</fullName>
    </recommendedName>
</protein>
<dbReference type="EMBL" id="LHYH01000022">
    <property type="protein sequence ID" value="KXB06853.1"/>
    <property type="molecule type" value="Genomic_DNA"/>
</dbReference>
<proteinExistence type="predicted"/>
<reference evidence="1 2" key="1">
    <citation type="journal article" date="2016" name="Sci. Rep.">
        <title>Metabolic traits of an uncultured archaeal lineage -MSBL1- from brine pools of the Red Sea.</title>
        <authorList>
            <person name="Mwirichia R."/>
            <person name="Alam I."/>
            <person name="Rashid M."/>
            <person name="Vinu M."/>
            <person name="Ba-Alawi W."/>
            <person name="Anthony Kamau A."/>
            <person name="Kamanda Ngugi D."/>
            <person name="Goker M."/>
            <person name="Klenk H.P."/>
            <person name="Bajic V."/>
            <person name="Stingl U."/>
        </authorList>
    </citation>
    <scope>NUCLEOTIDE SEQUENCE [LARGE SCALE GENOMIC DNA]</scope>
    <source>
        <strain evidence="1">SCGC-AAA382K21</strain>
    </source>
</reference>
<dbReference type="Pfam" id="PF09136">
    <property type="entry name" value="Glucodextran_B"/>
    <property type="match status" value="1"/>
</dbReference>
<comment type="caution">
    <text evidence="1">The sequence shown here is derived from an EMBL/GenBank/DDBJ whole genome shotgun (WGS) entry which is preliminary data.</text>
</comment>
<accession>A0A133VKA6</accession>
<dbReference type="Proteomes" id="UP000070504">
    <property type="component" value="Unassembled WGS sequence"/>
</dbReference>
<sequence length="882" mass="97568">MFRLGFPLAKKAYWGTDPRIGACIFRPQTNISRPEDLKGGESYIGAWKGSQGSAFVDGSGKVKVDLNSLGNLIEGRSYHIVISPENIPEEGSYVNPHTLSVSNESPHFGLGAGENCETLISNDGGSTWKELERAPVYVLNYADGSAEGNSYYTDSYEEVYGGYLPGGDGFSVGQIIPSGFLSGSLEVVGMSVYVKPNGNPPDNLYLWICDLRNENYLIENRVIAKDTIAEGWQKVEFDPITLRVGRDYLAYLVSPGSDSENNYGVKICKSYASGPWPELTYGGESSALVTSEATGEVDVEEGVYGLGGAIFERDEKCDLAFRFISNYETKKGIYTSQVIDASEVCEAGSVVGWGDISWGSYTPDKTSLEVYTRSGDNKTLDSTWSSWNLASNGSDVPSSDSRYIQYQVKFHTQRQDLTPVLQNLEIRVKDVLPPIAYDLIPFRGQIVNDRFPEISAFLDDDFSGIYSDKVRMWVNGTEVLPSYDEITRRVWYRPFKPIERGNVEVKIKVTDCGGRSLVKKWNFSVRPSAEIVYHSNKNSFSEGKSVGIDYRPSCGALCLENFENSCGSEGHYYSPVIDAGENAEWRQVWWDATVPDSASLTVSVRCSGERSRWSEWKTCSNRGFMSGQEGRFLQYRVNLATSENTVTPALHEIIFVAIDMTPPSIKDIFPPRAGHTNSPSTVISAVLKDGLSGVDNSTVECELDNRIINCFRFDSENGRVHFPFISNLEDGFHNVDLRVRDKAGNFTSKSWEFKVDTCKPSFTITSPSAGEKIGGSEVTVEGTIEEPSAKVRVNEVEATVQGNHYQASVELSDGTNRLIVTASDPAGNLSRDSISVKYDSLEDILTFLKILAAFTVGPAIGLFLSPYLRKWREDEPHEHEDS</sequence>
<keyword evidence="2" id="KW-1185">Reference proteome</keyword>
<evidence type="ECO:0000313" key="2">
    <source>
        <dbReference type="Proteomes" id="UP000070504"/>
    </source>
</evidence>
<dbReference type="InterPro" id="IPR013783">
    <property type="entry name" value="Ig-like_fold"/>
</dbReference>
<dbReference type="Gene3D" id="2.60.40.10">
    <property type="entry name" value="Immunoglobulins"/>
    <property type="match status" value="2"/>
</dbReference>
<gene>
    <name evidence="1" type="ORF">AKJ54_01030</name>
</gene>
<evidence type="ECO:0008006" key="3">
    <source>
        <dbReference type="Google" id="ProtNLM"/>
    </source>
</evidence>
<organism evidence="1 2">
    <name type="scientific">candidate division MSBL1 archaeon SCGC-AAA382K21</name>
    <dbReference type="NCBI Taxonomy" id="1698283"/>
    <lineage>
        <taxon>Archaea</taxon>
        <taxon>Methanobacteriati</taxon>
        <taxon>Methanobacteriota</taxon>
        <taxon>candidate division MSBL1</taxon>
    </lineage>
</organism>
<name>A0A133VKA6_9EURY</name>
<evidence type="ECO:0000313" key="1">
    <source>
        <dbReference type="EMBL" id="KXB06853.1"/>
    </source>
</evidence>
<dbReference type="AlphaFoldDB" id="A0A133VKA6"/>